<feature type="repeat" description="PPR" evidence="2">
    <location>
        <begin position="648"/>
        <end position="682"/>
    </location>
</feature>
<dbReference type="NCBIfam" id="TIGR00756">
    <property type="entry name" value="PPR"/>
    <property type="match status" value="14"/>
</dbReference>
<sequence>MWCYFVVAEESLEVCRHKMRHKMSAFVHISLCHGLQIRSNLVCGAGAQDACVIALLKPPRLIHPSLLLVSSSHGGRSSGEIRCSSSSLWRREPVSTNASVESGEAQTIEQVWKEYFADPLQWWDNRVDKMHPKSPDFKHKVTKKALWVDGWSTPPWVKVALKLVTLSKLPSHVGYHSSDSQKIVQANRLPEGNFGRRNTLPTSARDPKQTVQVGRGSNRMQSAKTTSEAIDGLKNRLQQGIAIDSYMYVEVLKRCLKHEDLTAVKQVHGCVIESGMQQNIYVATNLLIVYIRYGRLEDARRLFDELVKKDVISWNVMIGGYAEHSRAKDAIELFNQMRQDGVQPSAVTYLSILKACASPSALKWGKEVHACIRHGGFESDVRVGTALLKMYAKCGSIEASRKTFDKLGSRNVISWNVMIGAYAESGFGEEAYGLLLQMIREGLKPDAFTYVSILNACASTGALGWVKEVHNQAREAGFELSLRVGTALVHMYAKCGSMDDARLVFDRMEERDVITWTVMIGGLAQHGFGGDAYDMFIRMQQEGCKANVYTYVSILNACASAGALEWVKEVHKHAREAGYELDLRVGNALVHMYAKCGSMVDARVVFDRMEDRDLITWTVMIGGLAEHGFGGDAYDMFIRMQQVGLKPDACTYVSILNACSSAGALEWVQEVHRHAREAGFELDLRVGNALIHMYAKCGSMDDARVVFDRMEERDVITWNVMIGGLAQHGFGGDAYDMFIRMQQVGLKPDACTYVSILNACASAGALLWVKEVDKHARESGYELDLRVGNALVHMYAKCGSMDDARVVFDRMEERDVITWNVMIGGLAEHGFGVDAYDMFIRMQQVRLKPDTCTYVSILNACASAGALEWVKEVHKHAREAGCELDLRVGSALVHMYAKCGSMDDARAVFDRMEERDLITWTVMIGGLAEHGFGVDAYDMFIGMQQVGLKPDACTYVSILNACASAGALEWVKEVHKHALEAGFELDLRVGNALVHMYAKCGSMDDARVVFDRMEERDVITWNVMIGGLAQHGCGSEALDVFRRMIGAGVKADGYSFVALLSACSHAGLVDEGRRLFLAMSHDYGICPSVVHWSCMLDILGRAGQLEEARLLIDSMPVEPDVAVWGAFLGACRSYGNVEFGELAAKERVKWEPENASTYVLLSNIYAAAAKWEEVSLVRTMMQERGVRKEPGRSCIEVDNKIHAFVSGDTSHPETKEIYVELSRLTEKIKAEGYLPDTRLVLRDVDEKDKELSICSHSEKLAIACGLIRTPSSKPVRVFKNLRVCSDCHTATKLISKVSRREIVVRDANRFHHFKDGLCSCEDYW</sequence>
<dbReference type="Pfam" id="PF13041">
    <property type="entry name" value="PPR_2"/>
    <property type="match status" value="8"/>
</dbReference>
<dbReference type="InterPro" id="IPR046848">
    <property type="entry name" value="E_motif"/>
</dbReference>
<dbReference type="GO" id="GO:0008270">
    <property type="term" value="F:zinc ion binding"/>
    <property type="evidence" value="ECO:0007669"/>
    <property type="project" value="InterPro"/>
</dbReference>
<protein>
    <recommendedName>
        <fullName evidence="4">DYW domain-containing protein</fullName>
    </recommendedName>
</protein>
<feature type="repeat" description="PPR" evidence="2">
    <location>
        <begin position="512"/>
        <end position="546"/>
    </location>
</feature>
<feature type="repeat" description="PPR" evidence="2">
    <location>
        <begin position="714"/>
        <end position="748"/>
    </location>
</feature>
<comment type="caution">
    <text evidence="5">The sequence shown here is derived from an EMBL/GenBank/DDBJ whole genome shotgun (WGS) entry which is preliminary data.</text>
</comment>
<feature type="repeat" description="PPR" evidence="2">
    <location>
        <begin position="850"/>
        <end position="884"/>
    </location>
</feature>
<name>A0A8T0GZ76_CERPU</name>
<evidence type="ECO:0000313" key="6">
    <source>
        <dbReference type="Proteomes" id="UP000822688"/>
    </source>
</evidence>
<evidence type="ECO:0000259" key="4">
    <source>
        <dbReference type="Pfam" id="PF14432"/>
    </source>
</evidence>
<dbReference type="InterPro" id="IPR032867">
    <property type="entry name" value="DYW_dom"/>
</dbReference>
<feature type="repeat" description="PPR" evidence="2">
    <location>
        <begin position="986"/>
        <end position="1016"/>
    </location>
</feature>
<dbReference type="Gene3D" id="1.25.40.10">
    <property type="entry name" value="Tetratricopeptide repeat domain"/>
    <property type="match status" value="8"/>
</dbReference>
<feature type="region of interest" description="Disordered" evidence="3">
    <location>
        <begin position="191"/>
        <end position="226"/>
    </location>
</feature>
<dbReference type="Pfam" id="PF14432">
    <property type="entry name" value="DYW_deaminase"/>
    <property type="match status" value="1"/>
</dbReference>
<feature type="repeat" description="PPR" evidence="2">
    <location>
        <begin position="916"/>
        <end position="950"/>
    </location>
</feature>
<feature type="repeat" description="PPR" evidence="2">
    <location>
        <begin position="446"/>
        <end position="480"/>
    </location>
</feature>
<gene>
    <name evidence="5" type="ORF">KC19_8G002600</name>
</gene>
<dbReference type="Pfam" id="PF20431">
    <property type="entry name" value="E_motif"/>
    <property type="match status" value="1"/>
</dbReference>
<feature type="repeat" description="PPR" evidence="2">
    <location>
        <begin position="815"/>
        <end position="849"/>
    </location>
</feature>
<organism evidence="5 6">
    <name type="scientific">Ceratodon purpureus</name>
    <name type="common">Fire moss</name>
    <name type="synonym">Dicranum purpureum</name>
    <dbReference type="NCBI Taxonomy" id="3225"/>
    <lineage>
        <taxon>Eukaryota</taxon>
        <taxon>Viridiplantae</taxon>
        <taxon>Streptophyta</taxon>
        <taxon>Embryophyta</taxon>
        <taxon>Bryophyta</taxon>
        <taxon>Bryophytina</taxon>
        <taxon>Bryopsida</taxon>
        <taxon>Dicranidae</taxon>
        <taxon>Pseudoditrichales</taxon>
        <taxon>Ditrichaceae</taxon>
        <taxon>Ceratodon</taxon>
    </lineage>
</organism>
<dbReference type="EMBL" id="CM026429">
    <property type="protein sequence ID" value="KAG0563068.1"/>
    <property type="molecule type" value="Genomic_DNA"/>
</dbReference>
<feature type="repeat" description="PPR" evidence="2">
    <location>
        <begin position="951"/>
        <end position="985"/>
    </location>
</feature>
<evidence type="ECO:0000256" key="2">
    <source>
        <dbReference type="PROSITE-ProRule" id="PRU00708"/>
    </source>
</evidence>
<feature type="repeat" description="PPR" evidence="2">
    <location>
        <begin position="683"/>
        <end position="713"/>
    </location>
</feature>
<dbReference type="PROSITE" id="PS51375">
    <property type="entry name" value="PPR"/>
    <property type="match status" value="18"/>
</dbReference>
<proteinExistence type="predicted"/>
<evidence type="ECO:0000256" key="3">
    <source>
        <dbReference type="SAM" id="MobiDB-lite"/>
    </source>
</evidence>
<dbReference type="InterPro" id="IPR002885">
    <property type="entry name" value="PPR_rpt"/>
</dbReference>
<feature type="repeat" description="PPR" evidence="2">
    <location>
        <begin position="613"/>
        <end position="647"/>
    </location>
</feature>
<dbReference type="InterPro" id="IPR046960">
    <property type="entry name" value="PPR_At4g14850-like_plant"/>
</dbReference>
<dbReference type="SUPFAM" id="SSF48452">
    <property type="entry name" value="TPR-like"/>
    <property type="match status" value="1"/>
</dbReference>
<feature type="repeat" description="PPR" evidence="2">
    <location>
        <begin position="547"/>
        <end position="581"/>
    </location>
</feature>
<keyword evidence="6" id="KW-1185">Reference proteome</keyword>
<reference evidence="5" key="1">
    <citation type="submission" date="2020-06" db="EMBL/GenBank/DDBJ databases">
        <title>WGS assembly of Ceratodon purpureus strain R40.</title>
        <authorList>
            <person name="Carey S.B."/>
            <person name="Jenkins J."/>
            <person name="Shu S."/>
            <person name="Lovell J.T."/>
            <person name="Sreedasyam A."/>
            <person name="Maumus F."/>
            <person name="Tiley G.P."/>
            <person name="Fernandez-Pozo N."/>
            <person name="Barry K."/>
            <person name="Chen C."/>
            <person name="Wang M."/>
            <person name="Lipzen A."/>
            <person name="Daum C."/>
            <person name="Saski C.A."/>
            <person name="Payton A.C."/>
            <person name="Mcbreen J.C."/>
            <person name="Conrad R.E."/>
            <person name="Kollar L.M."/>
            <person name="Olsson S."/>
            <person name="Huttunen S."/>
            <person name="Landis J.B."/>
            <person name="Wickett N.J."/>
            <person name="Johnson M.G."/>
            <person name="Rensing S.A."/>
            <person name="Grimwood J."/>
            <person name="Schmutz J."/>
            <person name="Mcdaniel S.F."/>
        </authorList>
    </citation>
    <scope>NUCLEOTIDE SEQUENCE</scope>
    <source>
        <strain evidence="5">R40</strain>
    </source>
</reference>
<dbReference type="PANTHER" id="PTHR47926">
    <property type="entry name" value="PENTATRICOPEPTIDE REPEAT-CONTAINING PROTEIN"/>
    <property type="match status" value="1"/>
</dbReference>
<dbReference type="Pfam" id="PF20430">
    <property type="entry name" value="Eplus_motif"/>
    <property type="match status" value="1"/>
</dbReference>
<dbReference type="InterPro" id="IPR046849">
    <property type="entry name" value="E2_motif"/>
</dbReference>
<accession>A0A8T0GZ76</accession>
<dbReference type="FunFam" id="1.25.40.10:FF:000366">
    <property type="entry name" value="Pentatricopeptide (PPR) repeat-containing protein"/>
    <property type="match status" value="1"/>
</dbReference>
<evidence type="ECO:0000256" key="1">
    <source>
        <dbReference type="ARBA" id="ARBA00022737"/>
    </source>
</evidence>
<dbReference type="GO" id="GO:0009451">
    <property type="term" value="P:RNA modification"/>
    <property type="evidence" value="ECO:0007669"/>
    <property type="project" value="InterPro"/>
</dbReference>
<feature type="repeat" description="PPR" evidence="2">
    <location>
        <begin position="885"/>
        <end position="915"/>
    </location>
</feature>
<feature type="repeat" description="PPR" evidence="2">
    <location>
        <begin position="411"/>
        <end position="445"/>
    </location>
</feature>
<dbReference type="GO" id="GO:0003723">
    <property type="term" value="F:RNA binding"/>
    <property type="evidence" value="ECO:0007669"/>
    <property type="project" value="InterPro"/>
</dbReference>
<dbReference type="InterPro" id="IPR011990">
    <property type="entry name" value="TPR-like_helical_dom_sf"/>
</dbReference>
<feature type="repeat" description="PPR" evidence="2">
    <location>
        <begin position="1017"/>
        <end position="1051"/>
    </location>
</feature>
<feature type="repeat" description="PPR" evidence="2">
    <location>
        <begin position="310"/>
        <end position="344"/>
    </location>
</feature>
<feature type="domain" description="DYW" evidence="4">
    <location>
        <begin position="1232"/>
        <end position="1324"/>
    </location>
</feature>
<feature type="repeat" description="PPR" evidence="2">
    <location>
        <begin position="1052"/>
        <end position="1087"/>
    </location>
</feature>
<dbReference type="FunFam" id="1.25.40.10:FF:000344">
    <property type="entry name" value="Pentatricopeptide repeat-containing protein"/>
    <property type="match status" value="1"/>
</dbReference>
<feature type="repeat" description="PPR" evidence="2">
    <location>
        <begin position="784"/>
        <end position="814"/>
    </location>
</feature>
<dbReference type="FunFam" id="1.25.40.10:FF:000031">
    <property type="entry name" value="Pentatricopeptide repeat-containing protein mitochondrial"/>
    <property type="match status" value="7"/>
</dbReference>
<keyword evidence="1" id="KW-0677">Repeat</keyword>
<dbReference type="Pfam" id="PF01535">
    <property type="entry name" value="PPR"/>
    <property type="match status" value="1"/>
</dbReference>
<evidence type="ECO:0000313" key="5">
    <source>
        <dbReference type="EMBL" id="KAG0563068.1"/>
    </source>
</evidence>
<dbReference type="Proteomes" id="UP000822688">
    <property type="component" value="Chromosome 8"/>
</dbReference>